<proteinExistence type="predicted"/>
<keyword evidence="3" id="KW-1185">Reference proteome</keyword>
<organism evidence="2 3">
    <name type="scientific">Oliverpabstia intestinalis</name>
    <dbReference type="NCBI Taxonomy" id="2606633"/>
    <lineage>
        <taxon>Bacteria</taxon>
        <taxon>Bacillati</taxon>
        <taxon>Bacillota</taxon>
        <taxon>Clostridia</taxon>
        <taxon>Lachnospirales</taxon>
        <taxon>Lachnospiraceae</taxon>
        <taxon>Oliverpabstia</taxon>
    </lineage>
</organism>
<dbReference type="Gene3D" id="3.40.710.10">
    <property type="entry name" value="DD-peptidase/beta-lactamase superfamily"/>
    <property type="match status" value="1"/>
</dbReference>
<protein>
    <submittedName>
        <fullName evidence="2">Beta-lactamase family protein</fullName>
    </submittedName>
</protein>
<gene>
    <name evidence="2" type="ORF">FYJ57_03555</name>
</gene>
<sequence length="394" mass="43797">MEQEKINRLQWILDDAVARGEIPGAILMVRREGKETVYLESGYADIEAKKPVSRDSIYRLYSMSKPITATAVMILVERGLIDLADPVCRYLPGFCGQMVAAADGHVEKPWRDVTIQDLVNMTSGLVYDGNHLTGKQTEALFAEVIQGLDEGEGGAYGTVEIANRLGQIPLAFQPARSWCYGTSADVAGALVEVVSGMRFGDFLEKEIFTPLEMVDTGFWVPEEKQSRLVKTYECNEGKPSVLYTGNHLGIRNAMDRRPAFESGGAGLVSTIDDYSHFAQMLLNGGSYKGKQILSPAMVRFMTGHVLSAEQQEVFEREGMAWLEGFSYGNFMRVLVNPGRSTTLGSKGEYGWDGWLGCYFANAPQDQMTILMMTQKKDSGTFRMTRLLRNTIYNM</sequence>
<dbReference type="PANTHER" id="PTHR43283">
    <property type="entry name" value="BETA-LACTAMASE-RELATED"/>
    <property type="match status" value="1"/>
</dbReference>
<dbReference type="EMBL" id="VUMS01000005">
    <property type="protein sequence ID" value="MST65827.1"/>
    <property type="molecule type" value="Genomic_DNA"/>
</dbReference>
<dbReference type="RefSeq" id="WP_154431554.1">
    <property type="nucleotide sequence ID" value="NZ_JBQHRC010000009.1"/>
</dbReference>
<dbReference type="InterPro" id="IPR012338">
    <property type="entry name" value="Beta-lactam/transpept-like"/>
</dbReference>
<dbReference type="InterPro" id="IPR001466">
    <property type="entry name" value="Beta-lactam-related"/>
</dbReference>
<evidence type="ECO:0000313" key="3">
    <source>
        <dbReference type="Proteomes" id="UP000440513"/>
    </source>
</evidence>
<name>A0A7X2TL12_9FIRM</name>
<comment type="caution">
    <text evidence="2">The sequence shown here is derived from an EMBL/GenBank/DDBJ whole genome shotgun (WGS) entry which is preliminary data.</text>
</comment>
<feature type="domain" description="Beta-lactamase-related" evidence="1">
    <location>
        <begin position="13"/>
        <end position="382"/>
    </location>
</feature>
<dbReference type="Pfam" id="PF00144">
    <property type="entry name" value="Beta-lactamase"/>
    <property type="match status" value="1"/>
</dbReference>
<dbReference type="InterPro" id="IPR050789">
    <property type="entry name" value="Diverse_Enzym_Activities"/>
</dbReference>
<dbReference type="AlphaFoldDB" id="A0A7X2TL12"/>
<accession>A0A7X2TL12</accession>
<dbReference type="PANTHER" id="PTHR43283:SF3">
    <property type="entry name" value="BETA-LACTAMASE FAMILY PROTEIN (AFU_ORTHOLOGUE AFUA_5G07500)"/>
    <property type="match status" value="1"/>
</dbReference>
<dbReference type="SUPFAM" id="SSF56601">
    <property type="entry name" value="beta-lactamase/transpeptidase-like"/>
    <property type="match status" value="1"/>
</dbReference>
<dbReference type="Proteomes" id="UP000440513">
    <property type="component" value="Unassembled WGS sequence"/>
</dbReference>
<evidence type="ECO:0000259" key="1">
    <source>
        <dbReference type="Pfam" id="PF00144"/>
    </source>
</evidence>
<evidence type="ECO:0000313" key="2">
    <source>
        <dbReference type="EMBL" id="MST65827.1"/>
    </source>
</evidence>
<reference evidence="2 3" key="1">
    <citation type="submission" date="2019-08" db="EMBL/GenBank/DDBJ databases">
        <title>In-depth cultivation of the pig gut microbiome towards novel bacterial diversity and tailored functional studies.</title>
        <authorList>
            <person name="Wylensek D."/>
            <person name="Hitch T.C.A."/>
            <person name="Clavel T."/>
        </authorList>
    </citation>
    <scope>NUCLEOTIDE SEQUENCE [LARGE SCALE GENOMIC DNA]</scope>
    <source>
        <strain evidence="2 3">BSM-380-WT-5A</strain>
    </source>
</reference>